<keyword evidence="8" id="KW-0496">Mitochondrion</keyword>
<gene>
    <name evidence="16" type="ORF">EDB92DRAFT_1832326</name>
</gene>
<reference evidence="16" key="1">
    <citation type="submission" date="2022-01" db="EMBL/GenBank/DDBJ databases">
        <title>Comparative genomics reveals a dynamic genome evolution in the ectomycorrhizal milk-cap (Lactarius) mushrooms.</title>
        <authorList>
            <consortium name="DOE Joint Genome Institute"/>
            <person name="Lebreton A."/>
            <person name="Tang N."/>
            <person name="Kuo A."/>
            <person name="LaButti K."/>
            <person name="Drula E."/>
            <person name="Barry K."/>
            <person name="Clum A."/>
            <person name="Lipzen A."/>
            <person name="Mousain D."/>
            <person name="Ng V."/>
            <person name="Wang R."/>
            <person name="Wang X."/>
            <person name="Dai Y."/>
            <person name="Henrissat B."/>
            <person name="Grigoriev I.V."/>
            <person name="Guerin-Laguette A."/>
            <person name="Yu F."/>
            <person name="Martin F.M."/>
        </authorList>
    </citation>
    <scope>NUCLEOTIDE SEQUENCE</scope>
    <source>
        <strain evidence="16">QP</strain>
    </source>
</reference>
<dbReference type="InterPro" id="IPR001214">
    <property type="entry name" value="SET_dom"/>
</dbReference>
<accession>A0AAD4LSI2</accession>
<dbReference type="Pfam" id="PF00856">
    <property type="entry name" value="SET"/>
    <property type="match status" value="1"/>
</dbReference>
<dbReference type="GO" id="GO:0030943">
    <property type="term" value="F:mitochondrion targeting sequence binding"/>
    <property type="evidence" value="ECO:0007669"/>
    <property type="project" value="TreeGrafter"/>
</dbReference>
<keyword evidence="7" id="KW-1133">Transmembrane helix</keyword>
<evidence type="ECO:0000256" key="11">
    <source>
        <dbReference type="ARBA" id="ARBA00068548"/>
    </source>
</evidence>
<dbReference type="GO" id="GO:0030150">
    <property type="term" value="P:protein import into mitochondrial matrix"/>
    <property type="evidence" value="ECO:0007669"/>
    <property type="project" value="TreeGrafter"/>
</dbReference>
<feature type="domain" description="SET" evidence="15">
    <location>
        <begin position="182"/>
        <end position="494"/>
    </location>
</feature>
<dbReference type="FunFam" id="1.20.960.10:FF:000002">
    <property type="entry name" value="Mitochondrial import receptor subunit TOM20"/>
    <property type="match status" value="1"/>
</dbReference>
<keyword evidence="3" id="KW-0813">Transport</keyword>
<dbReference type="GO" id="GO:0016031">
    <property type="term" value="P:tRNA import into mitochondrion"/>
    <property type="evidence" value="ECO:0007669"/>
    <property type="project" value="TreeGrafter"/>
</dbReference>
<evidence type="ECO:0000256" key="3">
    <source>
        <dbReference type="ARBA" id="ARBA00022448"/>
    </source>
</evidence>
<keyword evidence="17" id="KW-1185">Reference proteome</keyword>
<dbReference type="Gene3D" id="1.20.960.10">
    <property type="entry name" value="Mitochondrial outer membrane translocase complex, subunit Tom20 domain"/>
    <property type="match status" value="1"/>
</dbReference>
<dbReference type="SUPFAM" id="SSF47157">
    <property type="entry name" value="Mitochondrial import receptor subunit Tom20"/>
    <property type="match status" value="1"/>
</dbReference>
<dbReference type="SMART" id="SM00317">
    <property type="entry name" value="SET"/>
    <property type="match status" value="1"/>
</dbReference>
<evidence type="ECO:0000256" key="13">
    <source>
        <dbReference type="ARBA" id="ARBA00080405"/>
    </source>
</evidence>
<feature type="region of interest" description="Disordered" evidence="14">
    <location>
        <begin position="536"/>
        <end position="565"/>
    </location>
</feature>
<name>A0AAD4LSI2_9AGAM</name>
<evidence type="ECO:0000256" key="6">
    <source>
        <dbReference type="ARBA" id="ARBA00022927"/>
    </source>
</evidence>
<evidence type="ECO:0000259" key="15">
    <source>
        <dbReference type="PROSITE" id="PS50280"/>
    </source>
</evidence>
<protein>
    <recommendedName>
        <fullName evidence="11">Mitochondrial import receptor subunit TOM20</fullName>
    </recommendedName>
    <alternativeName>
        <fullName evidence="10">Mitochondrial 20 kDa outer membrane protein</fullName>
    </alternativeName>
    <alternativeName>
        <fullName evidence="12">Mitochondrial import receptor subunit tom20</fullName>
    </alternativeName>
    <alternativeName>
        <fullName evidence="13">Translocase of outer membrane 20 kDa subunit</fullName>
    </alternativeName>
</protein>
<dbReference type="GO" id="GO:0008320">
    <property type="term" value="F:protein transmembrane transporter activity"/>
    <property type="evidence" value="ECO:0007669"/>
    <property type="project" value="TreeGrafter"/>
</dbReference>
<evidence type="ECO:0000256" key="7">
    <source>
        <dbReference type="ARBA" id="ARBA00022989"/>
    </source>
</evidence>
<dbReference type="SUPFAM" id="SSF82199">
    <property type="entry name" value="SET domain"/>
    <property type="match status" value="1"/>
</dbReference>
<evidence type="ECO:0000256" key="2">
    <source>
        <dbReference type="ARBA" id="ARBA00005792"/>
    </source>
</evidence>
<evidence type="ECO:0000256" key="9">
    <source>
        <dbReference type="ARBA" id="ARBA00023136"/>
    </source>
</evidence>
<dbReference type="GO" id="GO:0006605">
    <property type="term" value="P:protein targeting"/>
    <property type="evidence" value="ECO:0007669"/>
    <property type="project" value="InterPro"/>
</dbReference>
<dbReference type="PANTHER" id="PTHR12430">
    <property type="entry name" value="MITOCHONDRIAL IMPORT RECEPTOR SUBUNIT TOM20"/>
    <property type="match status" value="1"/>
</dbReference>
<organism evidence="16 17">
    <name type="scientific">Lactarius akahatsu</name>
    <dbReference type="NCBI Taxonomy" id="416441"/>
    <lineage>
        <taxon>Eukaryota</taxon>
        <taxon>Fungi</taxon>
        <taxon>Dikarya</taxon>
        <taxon>Basidiomycota</taxon>
        <taxon>Agaricomycotina</taxon>
        <taxon>Agaricomycetes</taxon>
        <taxon>Russulales</taxon>
        <taxon>Russulaceae</taxon>
        <taxon>Lactarius</taxon>
    </lineage>
</organism>
<dbReference type="InterPro" id="IPR023392">
    <property type="entry name" value="Tom20_dom_sf"/>
</dbReference>
<evidence type="ECO:0000256" key="5">
    <source>
        <dbReference type="ARBA" id="ARBA00022787"/>
    </source>
</evidence>
<evidence type="ECO:0000256" key="8">
    <source>
        <dbReference type="ARBA" id="ARBA00023128"/>
    </source>
</evidence>
<keyword evidence="6" id="KW-0653">Protein transport</keyword>
<evidence type="ECO:0000256" key="10">
    <source>
        <dbReference type="ARBA" id="ARBA00042705"/>
    </source>
</evidence>
<dbReference type="Proteomes" id="UP001201163">
    <property type="component" value="Unassembled WGS sequence"/>
</dbReference>
<dbReference type="GO" id="GO:0006886">
    <property type="term" value="P:intracellular protein transport"/>
    <property type="evidence" value="ECO:0007669"/>
    <property type="project" value="InterPro"/>
</dbReference>
<dbReference type="CDD" id="cd20071">
    <property type="entry name" value="SET_SMYD"/>
    <property type="match status" value="1"/>
</dbReference>
<sequence>MAPATSSRTLTVLAAAGIGALAYAVYFDYKRRTDAGFRKRLRKEKKKLDKSVAEEATSAPASGNPLGDASVPTAEIIAAMKSIKDDQVPTTPEEREKYFMAQVEKGETLCSQGPDFAIEAALAFFRALRVYPSPVELIMIFQNTVPEPIFKMVLEMMRLDVKGRVEGYYEVFPPRHMSVSTKTVEITDPSGATALKRILVADRDFTAGETIYKERPIVSVLDPDLEGKGSHCSQCLRQIDDGAALRPDGDRLTSAFCSKECEAKLKAESQSLLFGPEYAIPIELNPNEDPEYSKKREDAQIAFARFVHESGGGRTHVTLVARFIARQVVNETVKLLPTSHPSVPTETDEWTGHGYTLFDHVERVRFLELNADEDEAEQLRAILKANLQGLEDFVTNERYTVLIGKMAYNAYGISFAGGRDDKPSPSVRPEDVELTRTPNGTARQVGAGFFAVSSYISHSCDPSARPTFENGDSEMHLVATRDVKAGDEITVSYVDASVHDDEDVVQARYRRRKELARGWRFACQCDRCEPRLNDESKVEPIVSQVDREGALGQSPPVASDTTTID</sequence>
<evidence type="ECO:0000256" key="1">
    <source>
        <dbReference type="ARBA" id="ARBA00004572"/>
    </source>
</evidence>
<dbReference type="PANTHER" id="PTHR12430:SF0">
    <property type="entry name" value="TRANSLOCASE OF OUTER MITOCHONDRIAL MEMBRANE 20"/>
    <property type="match status" value="1"/>
</dbReference>
<dbReference type="InterPro" id="IPR002056">
    <property type="entry name" value="MAS20"/>
</dbReference>
<evidence type="ECO:0000256" key="12">
    <source>
        <dbReference type="ARBA" id="ARBA00073975"/>
    </source>
</evidence>
<comment type="caution">
    <text evidence="16">The sequence shown here is derived from an EMBL/GenBank/DDBJ whole genome shotgun (WGS) entry which is preliminary data.</text>
</comment>
<dbReference type="EMBL" id="JAKELL010000004">
    <property type="protein sequence ID" value="KAH8999082.1"/>
    <property type="molecule type" value="Genomic_DNA"/>
</dbReference>
<comment type="similarity">
    <text evidence="2">Belongs to the Tom20 family.</text>
</comment>
<dbReference type="Pfam" id="PF02064">
    <property type="entry name" value="MAS20"/>
    <property type="match status" value="1"/>
</dbReference>
<keyword evidence="4" id="KW-0812">Transmembrane</keyword>
<dbReference type="Gene3D" id="2.170.270.10">
    <property type="entry name" value="SET domain"/>
    <property type="match status" value="1"/>
</dbReference>
<comment type="subcellular location">
    <subcellularLocation>
        <location evidence="1">Mitochondrion outer membrane</location>
        <topology evidence="1">Single-pass membrane protein</topology>
    </subcellularLocation>
</comment>
<dbReference type="PRINTS" id="PR00351">
    <property type="entry name" value="OM20RECEPTOR"/>
</dbReference>
<evidence type="ECO:0000256" key="4">
    <source>
        <dbReference type="ARBA" id="ARBA00022692"/>
    </source>
</evidence>
<proteinExistence type="inferred from homology"/>
<keyword evidence="5" id="KW-1000">Mitochondrion outer membrane</keyword>
<dbReference type="PROSITE" id="PS50280">
    <property type="entry name" value="SET"/>
    <property type="match status" value="1"/>
</dbReference>
<dbReference type="AlphaFoldDB" id="A0AAD4LSI2"/>
<dbReference type="Gene3D" id="6.10.140.2220">
    <property type="match status" value="1"/>
</dbReference>
<dbReference type="GO" id="GO:0005742">
    <property type="term" value="C:mitochondrial outer membrane translocase complex"/>
    <property type="evidence" value="ECO:0007669"/>
    <property type="project" value="InterPro"/>
</dbReference>
<dbReference type="Gene3D" id="1.10.220.160">
    <property type="match status" value="1"/>
</dbReference>
<evidence type="ECO:0000313" key="16">
    <source>
        <dbReference type="EMBL" id="KAH8999082.1"/>
    </source>
</evidence>
<evidence type="ECO:0000313" key="17">
    <source>
        <dbReference type="Proteomes" id="UP001201163"/>
    </source>
</evidence>
<evidence type="ECO:0000256" key="14">
    <source>
        <dbReference type="SAM" id="MobiDB-lite"/>
    </source>
</evidence>
<dbReference type="InterPro" id="IPR046341">
    <property type="entry name" value="SET_dom_sf"/>
</dbReference>
<keyword evidence="9" id="KW-0472">Membrane</keyword>